<proteinExistence type="predicted"/>
<dbReference type="Pfam" id="PF07702">
    <property type="entry name" value="UTRA"/>
    <property type="match status" value="1"/>
</dbReference>
<dbReference type="CDD" id="cd07377">
    <property type="entry name" value="WHTH_GntR"/>
    <property type="match status" value="1"/>
</dbReference>
<evidence type="ECO:0000256" key="3">
    <source>
        <dbReference type="ARBA" id="ARBA00023163"/>
    </source>
</evidence>
<protein>
    <submittedName>
        <fullName evidence="5">HTH-type transcriptional repressor YvoA</fullName>
    </submittedName>
</protein>
<dbReference type="Pfam" id="PF00392">
    <property type="entry name" value="GntR"/>
    <property type="match status" value="1"/>
</dbReference>
<dbReference type="Gene3D" id="1.10.10.10">
    <property type="entry name" value="Winged helix-like DNA-binding domain superfamily/Winged helix DNA-binding domain"/>
    <property type="match status" value="1"/>
</dbReference>
<dbReference type="PROSITE" id="PS50949">
    <property type="entry name" value="HTH_GNTR"/>
    <property type="match status" value="1"/>
</dbReference>
<dbReference type="InterPro" id="IPR000524">
    <property type="entry name" value="Tscrpt_reg_HTH_GntR"/>
</dbReference>
<feature type="domain" description="HTH gntR-type" evidence="4">
    <location>
        <begin position="28"/>
        <end position="96"/>
    </location>
</feature>
<accession>A0A3G6IW19</accession>
<organism evidence="5 6">
    <name type="scientific">Corynebacterium pseudopelargi</name>
    <dbReference type="NCBI Taxonomy" id="2080757"/>
    <lineage>
        <taxon>Bacteria</taxon>
        <taxon>Bacillati</taxon>
        <taxon>Actinomycetota</taxon>
        <taxon>Actinomycetes</taxon>
        <taxon>Mycobacteriales</taxon>
        <taxon>Corynebacteriaceae</taxon>
        <taxon>Corynebacterium</taxon>
    </lineage>
</organism>
<dbReference type="GO" id="GO:0003677">
    <property type="term" value="F:DNA binding"/>
    <property type="evidence" value="ECO:0007669"/>
    <property type="project" value="UniProtKB-KW"/>
</dbReference>
<evidence type="ECO:0000259" key="4">
    <source>
        <dbReference type="PROSITE" id="PS50949"/>
    </source>
</evidence>
<dbReference type="InterPro" id="IPR036390">
    <property type="entry name" value="WH_DNA-bd_sf"/>
</dbReference>
<dbReference type="AlphaFoldDB" id="A0A3G6IW19"/>
<dbReference type="InterPro" id="IPR036388">
    <property type="entry name" value="WH-like_DNA-bd_sf"/>
</dbReference>
<dbReference type="OrthoDB" id="3210131at2"/>
<evidence type="ECO:0000313" key="5">
    <source>
        <dbReference type="EMBL" id="AZA09979.1"/>
    </source>
</evidence>
<keyword evidence="2" id="KW-0238">DNA-binding</keyword>
<gene>
    <name evidence="5" type="primary">yvoA</name>
    <name evidence="5" type="ORF">CPPEL_09380</name>
</gene>
<dbReference type="SMART" id="SM00345">
    <property type="entry name" value="HTH_GNTR"/>
    <property type="match status" value="1"/>
</dbReference>
<dbReference type="SUPFAM" id="SSF46785">
    <property type="entry name" value="Winged helix' DNA-binding domain"/>
    <property type="match status" value="1"/>
</dbReference>
<dbReference type="GO" id="GO:0045892">
    <property type="term" value="P:negative regulation of DNA-templated transcription"/>
    <property type="evidence" value="ECO:0007669"/>
    <property type="project" value="TreeGrafter"/>
</dbReference>
<dbReference type="InterPro" id="IPR028978">
    <property type="entry name" value="Chorismate_lyase_/UTRA_dom_sf"/>
</dbReference>
<dbReference type="PRINTS" id="PR00035">
    <property type="entry name" value="HTHGNTR"/>
</dbReference>
<dbReference type="SUPFAM" id="SSF64288">
    <property type="entry name" value="Chorismate lyase-like"/>
    <property type="match status" value="1"/>
</dbReference>
<dbReference type="EMBL" id="CP033898">
    <property type="protein sequence ID" value="AZA09979.1"/>
    <property type="molecule type" value="Genomic_DNA"/>
</dbReference>
<keyword evidence="3" id="KW-0804">Transcription</keyword>
<dbReference type="Proteomes" id="UP000271426">
    <property type="component" value="Chromosome"/>
</dbReference>
<dbReference type="GO" id="GO:0003700">
    <property type="term" value="F:DNA-binding transcription factor activity"/>
    <property type="evidence" value="ECO:0007669"/>
    <property type="project" value="InterPro"/>
</dbReference>
<dbReference type="InterPro" id="IPR050679">
    <property type="entry name" value="Bact_HTH_transcr_reg"/>
</dbReference>
<dbReference type="KEGG" id="cpso:CPPEL_09380"/>
<dbReference type="SMART" id="SM00866">
    <property type="entry name" value="UTRA"/>
    <property type="match status" value="1"/>
</dbReference>
<name>A0A3G6IW19_9CORY</name>
<evidence type="ECO:0000256" key="2">
    <source>
        <dbReference type="ARBA" id="ARBA00023125"/>
    </source>
</evidence>
<dbReference type="PANTHER" id="PTHR44846">
    <property type="entry name" value="MANNOSYL-D-GLYCERATE TRANSPORT/METABOLISM SYSTEM REPRESSOR MNGR-RELATED"/>
    <property type="match status" value="1"/>
</dbReference>
<dbReference type="InterPro" id="IPR011663">
    <property type="entry name" value="UTRA"/>
</dbReference>
<reference evidence="5 6" key="1">
    <citation type="submission" date="2018-11" db="EMBL/GenBank/DDBJ databases">
        <authorList>
            <person name="Kleinhagauer T."/>
            <person name="Glaeser S.P."/>
            <person name="Spergser J."/>
            <person name="Ruckert C."/>
            <person name="Kaempfer P."/>
            <person name="Busse H.-J."/>
        </authorList>
    </citation>
    <scope>NUCLEOTIDE SEQUENCE [LARGE SCALE GENOMIC DNA]</scope>
    <source>
        <strain evidence="5 6">812CH</strain>
    </source>
</reference>
<keyword evidence="6" id="KW-1185">Reference proteome</keyword>
<evidence type="ECO:0000256" key="1">
    <source>
        <dbReference type="ARBA" id="ARBA00023015"/>
    </source>
</evidence>
<dbReference type="PANTHER" id="PTHR44846:SF17">
    <property type="entry name" value="GNTR-FAMILY TRANSCRIPTIONAL REGULATOR"/>
    <property type="match status" value="1"/>
</dbReference>
<keyword evidence="1" id="KW-0805">Transcription regulation</keyword>
<evidence type="ECO:0000313" key="6">
    <source>
        <dbReference type="Proteomes" id="UP000271426"/>
    </source>
</evidence>
<sequence>MALAFLEAPRAKRGARRARELQEVVVAFQQHELIANFLRKEITSGALCPGDPLPSEAELCEQFSSSRGPVRQAMSTLRNEGLISSGRGRRSVVLENIRSQPFDSVISFTQWCLESGVQPGQKTQWMMRKPADKPMADALEIGEGEPIVSLLRLRTMDGTPAMLERLTYPLWVGQHVLNFDPDSGSIYQRIIDCGVDIHHASRAIDAIAAPKEDAALLGVAEGAPLLRMYRRAFTRDGVPIEASDDRYLPSRARFSLVSVRGNRSPLSLVKNQGDALQSEPA</sequence>
<dbReference type="Gene3D" id="3.40.1410.10">
    <property type="entry name" value="Chorismate lyase-like"/>
    <property type="match status" value="1"/>
</dbReference>